<keyword evidence="6" id="KW-0808">Transferase</keyword>
<comment type="caution">
    <text evidence="6">The sequence shown here is derived from an EMBL/GenBank/DDBJ whole genome shotgun (WGS) entry which is preliminary data.</text>
</comment>
<dbReference type="InterPro" id="IPR008930">
    <property type="entry name" value="Terpenoid_cyclase/PrenylTrfase"/>
</dbReference>
<evidence type="ECO:0000313" key="6">
    <source>
        <dbReference type="EMBL" id="RNG30435.1"/>
    </source>
</evidence>
<dbReference type="GO" id="GO:0016104">
    <property type="term" value="P:triterpenoid biosynthetic process"/>
    <property type="evidence" value="ECO:0007669"/>
    <property type="project" value="InterPro"/>
</dbReference>
<proteinExistence type="inferred from homology"/>
<evidence type="ECO:0000313" key="7">
    <source>
        <dbReference type="Proteomes" id="UP000275401"/>
    </source>
</evidence>
<name>A0A3M8WPC1_9ACTN</name>
<keyword evidence="3" id="KW-0479">Metal-binding</keyword>
<dbReference type="InterPro" id="IPR018333">
    <property type="entry name" value="Squalene_cyclase"/>
</dbReference>
<dbReference type="RefSeq" id="WP_123099713.1">
    <property type="nucleotide sequence ID" value="NZ_RIBZ01000139.1"/>
</dbReference>
<protein>
    <submittedName>
        <fullName evidence="6">Prenyltransferase</fullName>
    </submittedName>
</protein>
<evidence type="ECO:0000256" key="2">
    <source>
        <dbReference type="ARBA" id="ARBA00009755"/>
    </source>
</evidence>
<dbReference type="GO" id="GO:0016740">
    <property type="term" value="F:transferase activity"/>
    <property type="evidence" value="ECO:0007669"/>
    <property type="project" value="UniProtKB-KW"/>
</dbReference>
<reference evidence="6 7" key="1">
    <citation type="submission" date="2018-11" db="EMBL/GenBank/DDBJ databases">
        <title>The Potential of Streptomyces as Biocontrol Agents against the Tomato grey mould, Botrytis cinerea (Gray mold) Frontiers in Microbiology.</title>
        <authorList>
            <person name="Li D."/>
        </authorList>
    </citation>
    <scope>NUCLEOTIDE SEQUENCE [LARGE SCALE GENOMIC DNA]</scope>
    <source>
        <strain evidence="6 7">NEAU-LD23</strain>
    </source>
</reference>
<dbReference type="GO" id="GO:0046872">
    <property type="term" value="F:metal ion binding"/>
    <property type="evidence" value="ECO:0007669"/>
    <property type="project" value="UniProtKB-KW"/>
</dbReference>
<feature type="domain" description="Squalene cyclase C-terminal" evidence="5">
    <location>
        <begin position="263"/>
        <end position="407"/>
    </location>
</feature>
<feature type="non-terminal residue" evidence="6">
    <location>
        <position position="1"/>
    </location>
</feature>
<evidence type="ECO:0000256" key="1">
    <source>
        <dbReference type="ARBA" id="ARBA00004999"/>
    </source>
</evidence>
<evidence type="ECO:0000259" key="5">
    <source>
        <dbReference type="Pfam" id="PF13243"/>
    </source>
</evidence>
<dbReference type="PANTHER" id="PTHR11764:SF20">
    <property type="entry name" value="LANOSTEROL SYNTHASE"/>
    <property type="match status" value="1"/>
</dbReference>
<organism evidence="6 7">
    <name type="scientific">Streptomyces botrytidirepellens</name>
    <dbReference type="NCBI Taxonomy" id="2486417"/>
    <lineage>
        <taxon>Bacteria</taxon>
        <taxon>Bacillati</taxon>
        <taxon>Actinomycetota</taxon>
        <taxon>Actinomycetes</taxon>
        <taxon>Kitasatosporales</taxon>
        <taxon>Streptomycetaceae</taxon>
        <taxon>Streptomyces</taxon>
    </lineage>
</organism>
<dbReference type="SUPFAM" id="SSF48239">
    <property type="entry name" value="Terpenoid cyclases/Protein prenyltransferases"/>
    <property type="match status" value="2"/>
</dbReference>
<evidence type="ECO:0000256" key="3">
    <source>
        <dbReference type="ARBA" id="ARBA00022723"/>
    </source>
</evidence>
<dbReference type="Gene3D" id="1.50.10.20">
    <property type="match status" value="1"/>
</dbReference>
<dbReference type="GO" id="GO:0016866">
    <property type="term" value="F:intramolecular transferase activity"/>
    <property type="evidence" value="ECO:0007669"/>
    <property type="project" value="InterPro"/>
</dbReference>
<accession>A0A3M8WPC1</accession>
<dbReference type="InterPro" id="IPR032696">
    <property type="entry name" value="SQ_cyclase_C"/>
</dbReference>
<dbReference type="GO" id="GO:0005811">
    <property type="term" value="C:lipid droplet"/>
    <property type="evidence" value="ECO:0007669"/>
    <property type="project" value="InterPro"/>
</dbReference>
<dbReference type="AlphaFoldDB" id="A0A3M8WPC1"/>
<keyword evidence="7" id="KW-1185">Reference proteome</keyword>
<dbReference type="Proteomes" id="UP000275401">
    <property type="component" value="Unassembled WGS sequence"/>
</dbReference>
<gene>
    <name evidence="6" type="ORF">EEJ42_10640</name>
</gene>
<sequence>GLGGPEALPEPVMAGLTRQFGVLAGRLDEAALPRLPLELLLLRGPARRLLSLRMPILASMALGQATVRRGTQGLVRRRLNALARPAALAVVREAYEREGASGAFSTDPWLTGLICVGTTRSGLAPDIVRAAAGWLRAAADADGGWELMPLDVTWSSFAASALLEAGYAQDPRLRATRAMFHGRQQNTPFAALGCPPGYWGFSSAHSWPMALETAEISSVLLRLPGGGGDPHVRRGIDWLTRTQDSAGSWSLAVRNSKPGGFGPCPQMTAKAVRALLDHGAGTGDRRVVKAVRWLVAQQRADGSYEALWYRGRTAGTSVVLETLCRTVGAAHPAAARAAAWLLRTQADDGSWDGGASADESGGGGTVEDTAWALYALLAAGHAPGSRPVTAAARHLTDAQRPDGGWAGSPVNEYIRFCYRYADDVIASGLALRALARLRTATASPGGSV</sequence>
<dbReference type="EMBL" id="RIBZ01000139">
    <property type="protein sequence ID" value="RNG30435.1"/>
    <property type="molecule type" value="Genomic_DNA"/>
</dbReference>
<dbReference type="Pfam" id="PF13243">
    <property type="entry name" value="SQHop_cyclase_C"/>
    <property type="match status" value="1"/>
</dbReference>
<comment type="similarity">
    <text evidence="2">Belongs to the terpene cyclase/mutase family.</text>
</comment>
<keyword evidence="4" id="KW-0677">Repeat</keyword>
<evidence type="ECO:0000256" key="4">
    <source>
        <dbReference type="ARBA" id="ARBA00022737"/>
    </source>
</evidence>
<dbReference type="UniPathway" id="UPA00337"/>
<comment type="pathway">
    <text evidence="1">Secondary metabolite biosynthesis; hopanoid biosynthesis.</text>
</comment>
<dbReference type="PANTHER" id="PTHR11764">
    <property type="entry name" value="TERPENE CYCLASE/MUTASE FAMILY MEMBER"/>
    <property type="match status" value="1"/>
</dbReference>